<proteinExistence type="predicted"/>
<reference evidence="1" key="1">
    <citation type="submission" date="2014-09" db="EMBL/GenBank/DDBJ databases">
        <title>Genome sequence of the luminous mushroom Mycena chlorophos for searching fungal bioluminescence genes.</title>
        <authorList>
            <person name="Tanaka Y."/>
            <person name="Kasuga D."/>
            <person name="Oba Y."/>
            <person name="Hase S."/>
            <person name="Sato K."/>
            <person name="Oba Y."/>
            <person name="Sakakibara Y."/>
        </authorList>
    </citation>
    <scope>NUCLEOTIDE SEQUENCE</scope>
</reference>
<accession>A0ABQ0L2L1</accession>
<dbReference type="Proteomes" id="UP000815677">
    <property type="component" value="Unassembled WGS sequence"/>
</dbReference>
<organism evidence="1 2">
    <name type="scientific">Mycena chlorophos</name>
    <name type="common">Agaric fungus</name>
    <name type="synonym">Agaricus chlorophos</name>
    <dbReference type="NCBI Taxonomy" id="658473"/>
    <lineage>
        <taxon>Eukaryota</taxon>
        <taxon>Fungi</taxon>
        <taxon>Dikarya</taxon>
        <taxon>Basidiomycota</taxon>
        <taxon>Agaricomycotina</taxon>
        <taxon>Agaricomycetes</taxon>
        <taxon>Agaricomycetidae</taxon>
        <taxon>Agaricales</taxon>
        <taxon>Marasmiineae</taxon>
        <taxon>Mycenaceae</taxon>
        <taxon>Mycena</taxon>
    </lineage>
</organism>
<gene>
    <name evidence="1" type="ORF">MCHLO_02976</name>
</gene>
<name>A0ABQ0L2L1_MYCCL</name>
<protein>
    <submittedName>
        <fullName evidence="1">Uncharacterized protein</fullName>
    </submittedName>
</protein>
<sequence length="449" mass="48587">MHMPKRANQPSTLTRVNAAQTTLSGTAVVSVVLALVPHYDDAARKIRCRTRPGLASRACLLLHHCPTSPAIPGCVICRAWTGGDLFRDVSAAPAFGRGQFSKPLRRLVGPGKHEADGASINPKRLVWGSIPMSSRLVPVQATASHPLWPNRGNTPHIDYTATPPSTISWYEYGENTHGLSGAPGSATFDAPVLYDPLATPVSFSPPALSSIYDVPLAEAVVQAGHPRPFVRQQASVFPHSRPPFDAVPTRYDLSPSRARLGLEIPAAAPSAWRDAYGQPANIGVPDYVRGPTYDRYNPNDRYLGLLPPARKEQPAPSNFRFPVRSDAGPFASASHAQTAVFPNDEVRIGPGGRHEPPPDFQNLQFRPRQLQAPTQGSWLVPQLVADDWMLPTARGSLDLYGANPNGLVRPEIARDSPSVLASPNNAGRHGAHGQRAQVKVELRLIFLCR</sequence>
<evidence type="ECO:0000313" key="1">
    <source>
        <dbReference type="EMBL" id="GAT45395.1"/>
    </source>
</evidence>
<evidence type="ECO:0000313" key="2">
    <source>
        <dbReference type="Proteomes" id="UP000815677"/>
    </source>
</evidence>
<dbReference type="EMBL" id="DF841194">
    <property type="protein sequence ID" value="GAT45395.1"/>
    <property type="molecule type" value="Genomic_DNA"/>
</dbReference>
<keyword evidence="2" id="KW-1185">Reference proteome</keyword>